<dbReference type="InterPro" id="IPR019786">
    <property type="entry name" value="Zinc_finger_PHD-type_CS"/>
</dbReference>
<dbReference type="FunFam" id="2.30.30.140:FF:000014">
    <property type="entry name" value="Metal-response element-binding transcription factor 2"/>
    <property type="match status" value="1"/>
</dbReference>
<dbReference type="Pfam" id="PF14061">
    <property type="entry name" value="Mtf2_C"/>
    <property type="match status" value="1"/>
</dbReference>
<dbReference type="CDD" id="cd15580">
    <property type="entry name" value="PHD2_MTF2"/>
    <property type="match status" value="1"/>
</dbReference>
<dbReference type="InterPro" id="IPR011011">
    <property type="entry name" value="Znf_FYVE_PHD"/>
</dbReference>
<evidence type="ECO:0000256" key="11">
    <source>
        <dbReference type="ARBA" id="ARBA00023125"/>
    </source>
</evidence>
<dbReference type="Ensembl" id="ENSSFOT00015032648.2">
    <property type="protein sequence ID" value="ENSSFOP00015032289.2"/>
    <property type="gene ID" value="ENSSFOG00015020651.2"/>
</dbReference>
<protein>
    <recommendedName>
        <fullName evidence="15">Metal-response element-binding transcription factor 2</fullName>
    </recommendedName>
    <alternativeName>
        <fullName evidence="16">Metal regulatory transcription factor 2</fullName>
    </alternativeName>
</protein>
<evidence type="ECO:0000256" key="8">
    <source>
        <dbReference type="ARBA" id="ARBA00022833"/>
    </source>
</evidence>
<evidence type="ECO:0000256" key="14">
    <source>
        <dbReference type="ARBA" id="ARBA00063637"/>
    </source>
</evidence>
<keyword evidence="21" id="KW-1185">Reference proteome</keyword>
<dbReference type="SUPFAM" id="SSF63748">
    <property type="entry name" value="Tudor/PWWP/MBT"/>
    <property type="match status" value="1"/>
</dbReference>
<comment type="similarity">
    <text evidence="2">Belongs to the Polycomblike family.</text>
</comment>
<dbReference type="PROSITE" id="PS50016">
    <property type="entry name" value="ZF_PHD_2"/>
    <property type="match status" value="1"/>
</dbReference>
<sequence>MAAGAQNVSVHHKAPSHRQVKIPSTLAKASSKNGPHSAAKLASRFEEGQDVLARWSDGLFYLGTIAKINKHKHRCFVVFEDRSKSWVLWKDIQTGASGGGEMVCSICQEESSEAPNEIVICDKCGQGYHQLCHTPTIDSDVIASDDKWLCRQCVFATTTKRGGALKKGPNAKALQEMKQSLPYSLEDLVWDQGHKTNIQQCYCYCGGPGDWYLKMLQCSRCKQWFHEACIQCFQKPMLFGDRFYLFICSVCNSGPEYLKRLPLQWVDVAHLSLYNLSVIHKKKYFDSELELMAYINENWDRLQLGDLGDTPKSERYESILEALNSNHTIRTRTGCLWPITQPSQKGRRQGRRRGRPRRALQPPNPEVLREPETAVPCQLPGLHTDIVHSLDQDSQLSHLKSSITSYFGAAGRMACGEKYRVLARRVTLDGKVQYLVEWEGVTAS</sequence>
<dbReference type="InterPro" id="IPR040477">
    <property type="entry name" value="KDM4-like_Tudor"/>
</dbReference>
<feature type="compositionally biased region" description="Basic residues" evidence="18">
    <location>
        <begin position="345"/>
        <end position="358"/>
    </location>
</feature>
<dbReference type="GO" id="GO:0008270">
    <property type="term" value="F:zinc ion binding"/>
    <property type="evidence" value="ECO:0007669"/>
    <property type="project" value="UniProtKB-KW"/>
</dbReference>
<evidence type="ECO:0000259" key="19">
    <source>
        <dbReference type="PROSITE" id="PS50016"/>
    </source>
</evidence>
<dbReference type="PANTHER" id="PTHR12628:SF12">
    <property type="entry name" value="METAL-RESPONSE ELEMENT-BINDING TRANSCRIPTION FACTOR 2"/>
    <property type="match status" value="1"/>
</dbReference>
<proteinExistence type="inferred from homology"/>
<dbReference type="CDD" id="cd15578">
    <property type="entry name" value="PHD1_MTF2"/>
    <property type="match status" value="1"/>
</dbReference>
<gene>
    <name evidence="20" type="primary">MTF2</name>
    <name evidence="20" type="synonym">mtf2</name>
</gene>
<dbReference type="PROSITE" id="PS01359">
    <property type="entry name" value="ZF_PHD_1"/>
    <property type="match status" value="1"/>
</dbReference>
<evidence type="ECO:0000256" key="6">
    <source>
        <dbReference type="ARBA" id="ARBA00022737"/>
    </source>
</evidence>
<dbReference type="InterPro" id="IPR002999">
    <property type="entry name" value="Tudor"/>
</dbReference>
<dbReference type="GO" id="GO:0005634">
    <property type="term" value="C:nucleus"/>
    <property type="evidence" value="ECO:0007669"/>
    <property type="project" value="UniProtKB-SubCell"/>
</dbReference>
<evidence type="ECO:0000256" key="9">
    <source>
        <dbReference type="ARBA" id="ARBA00022843"/>
    </source>
</evidence>
<dbReference type="InterPro" id="IPR013083">
    <property type="entry name" value="Znf_RING/FYVE/PHD"/>
</dbReference>
<dbReference type="Gene3D" id="2.30.30.140">
    <property type="match status" value="1"/>
</dbReference>
<evidence type="ECO:0000256" key="12">
    <source>
        <dbReference type="ARBA" id="ARBA00023242"/>
    </source>
</evidence>
<reference evidence="20" key="3">
    <citation type="submission" date="2025-09" db="UniProtKB">
        <authorList>
            <consortium name="Ensembl"/>
        </authorList>
    </citation>
    <scope>IDENTIFICATION</scope>
</reference>
<dbReference type="Pfam" id="PF00628">
    <property type="entry name" value="PHD"/>
    <property type="match status" value="1"/>
</dbReference>
<dbReference type="GO" id="GO:0003677">
    <property type="term" value="F:DNA binding"/>
    <property type="evidence" value="ECO:0007669"/>
    <property type="project" value="UniProtKB-KW"/>
</dbReference>
<keyword evidence="5" id="KW-0479">Metal-binding</keyword>
<organism evidence="20 21">
    <name type="scientific">Scleropages formosus</name>
    <name type="common">Asian bonytongue</name>
    <name type="synonym">Osteoglossum formosum</name>
    <dbReference type="NCBI Taxonomy" id="113540"/>
    <lineage>
        <taxon>Eukaryota</taxon>
        <taxon>Metazoa</taxon>
        <taxon>Chordata</taxon>
        <taxon>Craniata</taxon>
        <taxon>Vertebrata</taxon>
        <taxon>Euteleostomi</taxon>
        <taxon>Actinopterygii</taxon>
        <taxon>Neopterygii</taxon>
        <taxon>Teleostei</taxon>
        <taxon>Osteoglossocephala</taxon>
        <taxon>Osteoglossomorpha</taxon>
        <taxon>Osteoglossiformes</taxon>
        <taxon>Osteoglossidae</taxon>
        <taxon>Scleropages</taxon>
    </lineage>
</organism>
<comment type="function">
    <text evidence="13">Polycomb group (PcG) protein that specifically binds histone H3 trimethylated at 'Lys-36' (H3K36me3) and recruits the PRC2 complex, thus enhancing PRC2 H3K27me3 methylation activity. Regulates the transcriptional networks during embryonic stem cell self-renewal and differentiation. Promotes recruitment of the PRC2 complex to the inactive X chromosome in differentiating XX ES cells and PRC2 recruitment to target genes in undifferentiated ES cells. Required to repress Hox genes by enhancing H3K27me3 methylation of the PRC2 complex. In some conditions may act as an inhibitor of PRC2 activity: able to activate the CDKN2A gene and promote cellular senescence by suppressing the catalytic activity of the PRC2 complex locally. Binds to the metal-regulating-element (MRE) of MT1A gene promoter.</text>
</comment>
<dbReference type="InterPro" id="IPR042015">
    <property type="entry name" value="MTF2_PHD2"/>
</dbReference>
<feature type="compositionally biased region" description="Basic residues" evidence="18">
    <location>
        <begin position="10"/>
        <end position="20"/>
    </location>
</feature>
<evidence type="ECO:0000256" key="13">
    <source>
        <dbReference type="ARBA" id="ARBA00058935"/>
    </source>
</evidence>
<dbReference type="Gene3D" id="3.90.980.20">
    <property type="match status" value="1"/>
</dbReference>
<dbReference type="InterPro" id="IPR001965">
    <property type="entry name" value="Znf_PHD"/>
</dbReference>
<reference evidence="20 21" key="1">
    <citation type="submission" date="2019-04" db="EMBL/GenBank/DDBJ databases">
        <authorList>
            <consortium name="Wellcome Sanger Institute Data Sharing"/>
        </authorList>
    </citation>
    <scope>NUCLEOTIDE SEQUENCE [LARGE SCALE GENOMIC DNA]</scope>
</reference>
<evidence type="ECO:0000256" key="3">
    <source>
        <dbReference type="ARBA" id="ARBA00022499"/>
    </source>
</evidence>
<comment type="subunit">
    <text evidence="14">Associates with the PRC2 complex, which consists of the core components EED, EZH1 or EZH2, SUZ12, and RBBP4, and various combinations of accessory subunits including AEBP2, JARID2, PHF19, MTF2 and EPOP. Forms a dimeric PRC2.1 (class 1, PRC-PCL) complex consisting of at least SUZ12, RBBP4, and PHF19 or MTF2; PHF19 and MTF2 stabilize the dimeric structure which enhances PRC2 interaction with chromatin.</text>
</comment>
<evidence type="ECO:0000313" key="20">
    <source>
        <dbReference type="Ensembl" id="ENSSFOP00015032289.2"/>
    </source>
</evidence>
<keyword evidence="10" id="KW-0156">Chromatin regulator</keyword>
<dbReference type="SUPFAM" id="SSF57903">
    <property type="entry name" value="FYVE/PHD zinc finger"/>
    <property type="match status" value="2"/>
</dbReference>
<keyword evidence="6" id="KW-0677">Repeat</keyword>
<evidence type="ECO:0000256" key="10">
    <source>
        <dbReference type="ARBA" id="ARBA00022853"/>
    </source>
</evidence>
<keyword evidence="12" id="KW-0539">Nucleus</keyword>
<keyword evidence="7 17" id="KW-0863">Zinc-finger</keyword>
<evidence type="ECO:0000313" key="21">
    <source>
        <dbReference type="Proteomes" id="UP000694397"/>
    </source>
</evidence>
<feature type="region of interest" description="Disordered" evidence="18">
    <location>
        <begin position="1"/>
        <end position="21"/>
    </location>
</feature>
<evidence type="ECO:0000256" key="16">
    <source>
        <dbReference type="ARBA" id="ARBA00075255"/>
    </source>
</evidence>
<dbReference type="PANTHER" id="PTHR12628">
    <property type="entry name" value="POLYCOMB-LIKE TRANSCRIPTION FACTOR"/>
    <property type="match status" value="1"/>
</dbReference>
<dbReference type="FunFam" id="3.90.980.20:FF:000001">
    <property type="entry name" value="metal-response element-binding transcription factor 2 isoform X1"/>
    <property type="match status" value="1"/>
</dbReference>
<dbReference type="CDD" id="cd20450">
    <property type="entry name" value="Tudor_MTF2"/>
    <property type="match status" value="1"/>
</dbReference>
<keyword evidence="4" id="KW-0597">Phosphoprotein</keyword>
<keyword evidence="9" id="KW-0832">Ubl conjugation</keyword>
<keyword evidence="3" id="KW-1017">Isopeptide bond</keyword>
<evidence type="ECO:0000256" key="1">
    <source>
        <dbReference type="ARBA" id="ARBA00004123"/>
    </source>
</evidence>
<dbReference type="GO" id="GO:0003682">
    <property type="term" value="F:chromatin binding"/>
    <property type="evidence" value="ECO:0007669"/>
    <property type="project" value="TreeGrafter"/>
</dbReference>
<reference evidence="20" key="2">
    <citation type="submission" date="2025-08" db="UniProtKB">
        <authorList>
            <consortium name="Ensembl"/>
        </authorList>
    </citation>
    <scope>IDENTIFICATION</scope>
</reference>
<evidence type="ECO:0000256" key="7">
    <source>
        <dbReference type="ARBA" id="ARBA00022771"/>
    </source>
</evidence>
<evidence type="ECO:0000256" key="18">
    <source>
        <dbReference type="SAM" id="MobiDB-lite"/>
    </source>
</evidence>
<keyword evidence="11" id="KW-0238">DNA-binding</keyword>
<accession>A0A8C9SG17</accession>
<feature type="region of interest" description="Disordered" evidence="18">
    <location>
        <begin position="338"/>
        <end position="371"/>
    </location>
</feature>
<evidence type="ECO:0000256" key="15">
    <source>
        <dbReference type="ARBA" id="ARBA00068985"/>
    </source>
</evidence>
<dbReference type="InterPro" id="IPR019787">
    <property type="entry name" value="Znf_PHD-finger"/>
</dbReference>
<dbReference type="FunFam" id="3.30.40.10:FF:000126">
    <property type="entry name" value="metal-response element-binding transcription factor 2 isoform X1"/>
    <property type="match status" value="1"/>
</dbReference>
<dbReference type="GeneTree" id="ENSGT00950000183180"/>
<name>A0A8C9SG17_SCLFO</name>
<evidence type="ECO:0000256" key="5">
    <source>
        <dbReference type="ARBA" id="ARBA00022723"/>
    </source>
</evidence>
<dbReference type="AlphaFoldDB" id="A0A8C9SG17"/>
<evidence type="ECO:0000256" key="2">
    <source>
        <dbReference type="ARBA" id="ARBA00008084"/>
    </source>
</evidence>
<dbReference type="GO" id="GO:0045814">
    <property type="term" value="P:negative regulation of gene expression, epigenetic"/>
    <property type="evidence" value="ECO:0007669"/>
    <property type="project" value="TreeGrafter"/>
</dbReference>
<dbReference type="Gene3D" id="3.30.40.10">
    <property type="entry name" value="Zinc/RING finger domain, C3HC4 (zinc finger)"/>
    <property type="match status" value="1"/>
</dbReference>
<keyword evidence="8" id="KW-0862">Zinc</keyword>
<dbReference type="InterPro" id="IPR025894">
    <property type="entry name" value="Mtf2_C_dom"/>
</dbReference>
<dbReference type="Proteomes" id="UP000694397">
    <property type="component" value="Chromosome 25"/>
</dbReference>
<comment type="subcellular location">
    <subcellularLocation>
        <location evidence="1">Nucleus</location>
    </subcellularLocation>
</comment>
<feature type="domain" description="PHD-type" evidence="19">
    <location>
        <begin position="101"/>
        <end position="156"/>
    </location>
</feature>
<dbReference type="Pfam" id="PF18104">
    <property type="entry name" value="Tudor_2"/>
    <property type="match status" value="1"/>
</dbReference>
<evidence type="ECO:0000256" key="17">
    <source>
        <dbReference type="PROSITE-ProRule" id="PRU00146"/>
    </source>
</evidence>
<dbReference type="InterPro" id="IPR042014">
    <property type="entry name" value="MTF2_PHD1"/>
</dbReference>
<dbReference type="SMART" id="SM00333">
    <property type="entry name" value="TUDOR"/>
    <property type="match status" value="1"/>
</dbReference>
<dbReference type="SMART" id="SM00249">
    <property type="entry name" value="PHD"/>
    <property type="match status" value="2"/>
</dbReference>
<evidence type="ECO:0000256" key="4">
    <source>
        <dbReference type="ARBA" id="ARBA00022553"/>
    </source>
</evidence>